<evidence type="ECO:0000313" key="1">
    <source>
        <dbReference type="EMBL" id="JAP10979.1"/>
    </source>
</evidence>
<accession>A0A0V0GSS6</accession>
<sequence length="99" mass="11375">NFNERAYTLNIIIFDRGETTEPLKTTTLNSYKSESNYPISIRRNVIQFNQPHLILSAKSKSTMSYLSVMCLSFRLLLRLGLCPEILELNASISESKRKC</sequence>
<organism evidence="1">
    <name type="scientific">Solanum chacoense</name>
    <name type="common">Chaco potato</name>
    <dbReference type="NCBI Taxonomy" id="4108"/>
    <lineage>
        <taxon>Eukaryota</taxon>
        <taxon>Viridiplantae</taxon>
        <taxon>Streptophyta</taxon>
        <taxon>Embryophyta</taxon>
        <taxon>Tracheophyta</taxon>
        <taxon>Spermatophyta</taxon>
        <taxon>Magnoliopsida</taxon>
        <taxon>eudicotyledons</taxon>
        <taxon>Gunneridae</taxon>
        <taxon>Pentapetalae</taxon>
        <taxon>asterids</taxon>
        <taxon>lamiids</taxon>
        <taxon>Solanales</taxon>
        <taxon>Solanaceae</taxon>
        <taxon>Solanoideae</taxon>
        <taxon>Solaneae</taxon>
        <taxon>Solanum</taxon>
    </lineage>
</organism>
<protein>
    <submittedName>
        <fullName evidence="1">Putative ovule protein</fullName>
    </submittedName>
</protein>
<feature type="non-terminal residue" evidence="1">
    <location>
        <position position="1"/>
    </location>
</feature>
<dbReference type="AlphaFoldDB" id="A0A0V0GSS6"/>
<proteinExistence type="predicted"/>
<name>A0A0V0GSS6_SOLCH</name>
<reference evidence="1" key="1">
    <citation type="submission" date="2015-12" db="EMBL/GenBank/DDBJ databases">
        <title>Gene expression during late stages of embryo sac development: a critical building block for successful pollen-pistil interactions.</title>
        <authorList>
            <person name="Liu Y."/>
            <person name="Joly V."/>
            <person name="Sabar M."/>
            <person name="Matton D.P."/>
        </authorList>
    </citation>
    <scope>NUCLEOTIDE SEQUENCE</scope>
</reference>
<dbReference type="EMBL" id="GEDG01032128">
    <property type="protein sequence ID" value="JAP10979.1"/>
    <property type="molecule type" value="Transcribed_RNA"/>
</dbReference>